<comment type="caution">
    <text evidence="1">The sequence shown here is derived from an EMBL/GenBank/DDBJ whole genome shotgun (WGS) entry which is preliminary data.</text>
</comment>
<dbReference type="STRING" id="1619100.UT34_C0002G0201"/>
<accession>A0A0G0MNR6</accession>
<evidence type="ECO:0000313" key="2">
    <source>
        <dbReference type="Proteomes" id="UP000034799"/>
    </source>
</evidence>
<sequence length="183" mass="21359">MTQKPLNIQREIPTTTARFQDFLFQLQAMQDYIFNDSAITNFVEHGVIDHSGRLRRMFEIISDLRWREGQRIDRVMYCFCEDGDNNIFIIKGRKDTRCYAFYTDKDKIFNMAIANTLPDFCFEDFAIALQQAERKERVLADYQGQRIEAFKLVRLSESGIISAVDSESLSEVIIPRYLTAVAD</sequence>
<gene>
    <name evidence="1" type="ORF">UT34_C0002G0201</name>
</gene>
<dbReference type="EMBL" id="LBWK01000002">
    <property type="protein sequence ID" value="KKR05694.1"/>
    <property type="molecule type" value="Genomic_DNA"/>
</dbReference>
<dbReference type="AlphaFoldDB" id="A0A0G0MNR6"/>
<evidence type="ECO:0000313" key="1">
    <source>
        <dbReference type="EMBL" id="KKR05694.1"/>
    </source>
</evidence>
<name>A0A0G0MNR6_9BACT</name>
<proteinExistence type="predicted"/>
<organism evidence="1 2">
    <name type="scientific">candidate division WS6 bacterium GW2011_GWF2_39_15</name>
    <dbReference type="NCBI Taxonomy" id="1619100"/>
    <lineage>
        <taxon>Bacteria</taxon>
        <taxon>Candidatus Dojkabacteria</taxon>
    </lineage>
</organism>
<protein>
    <submittedName>
        <fullName evidence="1">Uncharacterized protein</fullName>
    </submittedName>
</protein>
<dbReference type="Proteomes" id="UP000034799">
    <property type="component" value="Unassembled WGS sequence"/>
</dbReference>
<reference evidence="1 2" key="1">
    <citation type="journal article" date="2015" name="Nature">
        <title>rRNA introns, odd ribosomes, and small enigmatic genomes across a large radiation of phyla.</title>
        <authorList>
            <person name="Brown C.T."/>
            <person name="Hug L.A."/>
            <person name="Thomas B.C."/>
            <person name="Sharon I."/>
            <person name="Castelle C.J."/>
            <person name="Singh A."/>
            <person name="Wilkins M.J."/>
            <person name="Williams K.H."/>
            <person name="Banfield J.F."/>
        </authorList>
    </citation>
    <scope>NUCLEOTIDE SEQUENCE [LARGE SCALE GENOMIC DNA]</scope>
</reference>